<dbReference type="EnsemblMetazoa" id="XM_003244481.4">
    <property type="protein sequence ID" value="XP_003244529.1"/>
    <property type="gene ID" value="LOC100569975"/>
</dbReference>
<keyword evidence="1" id="KW-0812">Transmembrane</keyword>
<dbReference type="Proteomes" id="UP000007819">
    <property type="component" value="Chromosome A2"/>
</dbReference>
<dbReference type="OrthoDB" id="6621659at2759"/>
<keyword evidence="1" id="KW-1133">Transmembrane helix</keyword>
<keyword evidence="1" id="KW-0472">Membrane</keyword>
<evidence type="ECO:0000256" key="1">
    <source>
        <dbReference type="SAM" id="Phobius"/>
    </source>
</evidence>
<accession>A0A8R2AC10</accession>
<protein>
    <submittedName>
        <fullName evidence="2">Uncharacterized protein</fullName>
    </submittedName>
</protein>
<reference evidence="3" key="1">
    <citation type="submission" date="2010-06" db="EMBL/GenBank/DDBJ databases">
        <authorList>
            <person name="Jiang H."/>
            <person name="Abraham K."/>
            <person name="Ali S."/>
            <person name="Alsbrooks S.L."/>
            <person name="Anim B.N."/>
            <person name="Anosike U.S."/>
            <person name="Attaway T."/>
            <person name="Bandaranaike D.P."/>
            <person name="Battles P.K."/>
            <person name="Bell S.N."/>
            <person name="Bell A.V."/>
            <person name="Beltran B."/>
            <person name="Bickham C."/>
            <person name="Bustamante Y."/>
            <person name="Caleb T."/>
            <person name="Canada A."/>
            <person name="Cardenas V."/>
            <person name="Carter K."/>
            <person name="Chacko J."/>
            <person name="Chandrabose M.N."/>
            <person name="Chavez D."/>
            <person name="Chavez A."/>
            <person name="Chen L."/>
            <person name="Chu H.-S."/>
            <person name="Claassen K.J."/>
            <person name="Cockrell R."/>
            <person name="Collins M."/>
            <person name="Cooper J.A."/>
            <person name="Cree A."/>
            <person name="Curry S.M."/>
            <person name="Da Y."/>
            <person name="Dao M.D."/>
            <person name="Das B."/>
            <person name="Davila M.-L."/>
            <person name="Davy-Carroll L."/>
            <person name="Denson S."/>
            <person name="Dinh H."/>
            <person name="Ebong V.E."/>
            <person name="Edwards J.R."/>
            <person name="Egan A."/>
            <person name="El-Daye J."/>
            <person name="Escobedo L."/>
            <person name="Fernandez S."/>
            <person name="Fernando P.R."/>
            <person name="Flagg N."/>
            <person name="Forbes L.D."/>
            <person name="Fowler R.G."/>
            <person name="Fu Q."/>
            <person name="Gabisi R.A."/>
            <person name="Ganer J."/>
            <person name="Garbino Pronczuk A."/>
            <person name="Garcia R.M."/>
            <person name="Garner T."/>
            <person name="Garrett T.E."/>
            <person name="Gonzalez D.A."/>
            <person name="Hamid H."/>
            <person name="Hawkins E.S."/>
            <person name="Hirani K."/>
            <person name="Hogues M.E."/>
            <person name="Hollins B."/>
            <person name="Hsiao C.-H."/>
            <person name="Jabil R."/>
            <person name="James M.L."/>
            <person name="Jhangiani S.N."/>
            <person name="Johnson B."/>
            <person name="Johnson Q."/>
            <person name="Joshi V."/>
            <person name="Kalu J.B."/>
            <person name="Kam C."/>
            <person name="Kashfia A."/>
            <person name="Keebler J."/>
            <person name="Kisamo H."/>
            <person name="Kovar C.L."/>
            <person name="Lago L.A."/>
            <person name="Lai C.-Y."/>
            <person name="Laidlaw J."/>
            <person name="Lara F."/>
            <person name="Le T.-K."/>
            <person name="Lee S.L."/>
            <person name="Legall F.H."/>
            <person name="Lemon S.J."/>
            <person name="Lewis L.R."/>
            <person name="Li B."/>
            <person name="Liu Y."/>
            <person name="Liu Y.-S."/>
            <person name="Lopez J."/>
            <person name="Lozado R.J."/>
            <person name="Lu J."/>
            <person name="Madu R.C."/>
            <person name="Maheshwari M."/>
            <person name="Maheshwari R."/>
            <person name="Malloy K."/>
            <person name="Martinez E."/>
            <person name="Mathew T."/>
            <person name="Mercado I.C."/>
            <person name="Mercado C."/>
            <person name="Meyer B."/>
            <person name="Montgomery K."/>
            <person name="Morgan M.B."/>
            <person name="Munidasa M."/>
            <person name="Nazareth L.V."/>
            <person name="Nelson J."/>
            <person name="Ng B.M."/>
            <person name="Nguyen N.B."/>
            <person name="Nguyen P.Q."/>
            <person name="Nguyen T."/>
            <person name="Obregon M."/>
            <person name="Okwuonu G.O."/>
            <person name="Onwere C.G."/>
            <person name="Orozco G."/>
            <person name="Parra A."/>
            <person name="Patel S."/>
            <person name="Patil S."/>
            <person name="Perez A."/>
            <person name="Perez Y."/>
            <person name="Pham C."/>
            <person name="Primus E.L."/>
            <person name="Pu L.-L."/>
            <person name="Puazo M."/>
            <person name="Qin X."/>
            <person name="Quiroz J.B."/>
            <person name="Reese J."/>
            <person name="Richards S."/>
            <person name="Rives C.M."/>
            <person name="Robberts R."/>
            <person name="Ruiz S.J."/>
            <person name="Ruiz M.J."/>
            <person name="Santibanez J."/>
            <person name="Schneider B.W."/>
            <person name="Sisson I."/>
            <person name="Smith M."/>
            <person name="Sodergren E."/>
            <person name="Song X.-Z."/>
            <person name="Song B.B."/>
            <person name="Summersgill H."/>
            <person name="Thelus R."/>
            <person name="Thornton R.D."/>
            <person name="Trejos Z.Y."/>
            <person name="Usmani K."/>
            <person name="Vattathil S."/>
            <person name="Villasana D."/>
            <person name="Walker D.L."/>
            <person name="Wang S."/>
            <person name="Wang K."/>
            <person name="White C.S."/>
            <person name="Williams A.C."/>
            <person name="Williamson J."/>
            <person name="Wilson K."/>
            <person name="Woghiren I.O."/>
            <person name="Woodworth J.R."/>
            <person name="Worley K.C."/>
            <person name="Wright R.A."/>
            <person name="Wu W."/>
            <person name="Young L."/>
            <person name="Zhang L."/>
            <person name="Zhang J."/>
            <person name="Zhu Y."/>
            <person name="Muzny D.M."/>
            <person name="Weinstock G."/>
            <person name="Gibbs R.A."/>
        </authorList>
    </citation>
    <scope>NUCLEOTIDE SEQUENCE [LARGE SCALE GENOMIC DNA]</scope>
    <source>
        <strain evidence="3">LSR1</strain>
    </source>
</reference>
<dbReference type="KEGG" id="api:100569975"/>
<evidence type="ECO:0000313" key="3">
    <source>
        <dbReference type="Proteomes" id="UP000007819"/>
    </source>
</evidence>
<feature type="transmembrane region" description="Helical" evidence="1">
    <location>
        <begin position="76"/>
        <end position="99"/>
    </location>
</feature>
<proteinExistence type="predicted"/>
<organism evidence="2 3">
    <name type="scientific">Acyrthosiphon pisum</name>
    <name type="common">Pea aphid</name>
    <dbReference type="NCBI Taxonomy" id="7029"/>
    <lineage>
        <taxon>Eukaryota</taxon>
        <taxon>Metazoa</taxon>
        <taxon>Ecdysozoa</taxon>
        <taxon>Arthropoda</taxon>
        <taxon>Hexapoda</taxon>
        <taxon>Insecta</taxon>
        <taxon>Pterygota</taxon>
        <taxon>Neoptera</taxon>
        <taxon>Paraneoptera</taxon>
        <taxon>Hemiptera</taxon>
        <taxon>Sternorrhyncha</taxon>
        <taxon>Aphidomorpha</taxon>
        <taxon>Aphidoidea</taxon>
        <taxon>Aphididae</taxon>
        <taxon>Macrosiphini</taxon>
        <taxon>Acyrthosiphon</taxon>
    </lineage>
</organism>
<sequence>MLYFKHVFGILTLQTGTIVLSSLFITLAICVLLVNALALDTEAPLAWIVMFLFIVYMIVIWLISFYGAYEESQNGITVATILWTIYIIIWLKLVIYSYIDAQAICIEDRCPDVIWLLSNPWHKKQEECNKVFPNSSKSNNQSLYEKKNKPQMYDDRIKIEKKREKIQLVTTAKISHYATVPFAMFEKYKNQSDIKTNEVKLVLKKCIGTPTPHNNQGCMFVSIIVLLLYLQLILFSWMILISYREEIILQRNIANNNN</sequence>
<dbReference type="AlphaFoldDB" id="A0A8R2AC10"/>
<feature type="transmembrane region" description="Helical" evidence="1">
    <location>
        <begin position="45"/>
        <end position="69"/>
    </location>
</feature>
<reference evidence="2" key="2">
    <citation type="submission" date="2022-06" db="UniProtKB">
        <authorList>
            <consortium name="EnsemblMetazoa"/>
        </authorList>
    </citation>
    <scope>IDENTIFICATION</scope>
</reference>
<feature type="transmembrane region" description="Helical" evidence="1">
    <location>
        <begin position="219"/>
        <end position="241"/>
    </location>
</feature>
<keyword evidence="3" id="KW-1185">Reference proteome</keyword>
<feature type="transmembrane region" description="Helical" evidence="1">
    <location>
        <begin position="7"/>
        <end position="39"/>
    </location>
</feature>
<name>A0A8R2AC10_ACYPI</name>
<dbReference type="GeneID" id="100569975"/>
<dbReference type="RefSeq" id="XP_003244529.1">
    <property type="nucleotide sequence ID" value="XM_003244481.3"/>
</dbReference>
<evidence type="ECO:0000313" key="2">
    <source>
        <dbReference type="EnsemblMetazoa" id="XP_003244529.1"/>
    </source>
</evidence>